<organism evidence="1 2">
    <name type="scientific">Terfezia boudieri ATCC MYA-4762</name>
    <dbReference type="NCBI Taxonomy" id="1051890"/>
    <lineage>
        <taxon>Eukaryota</taxon>
        <taxon>Fungi</taxon>
        <taxon>Dikarya</taxon>
        <taxon>Ascomycota</taxon>
        <taxon>Pezizomycotina</taxon>
        <taxon>Pezizomycetes</taxon>
        <taxon>Pezizales</taxon>
        <taxon>Pezizaceae</taxon>
        <taxon>Terfezia</taxon>
    </lineage>
</organism>
<evidence type="ECO:0000313" key="1">
    <source>
        <dbReference type="EMBL" id="RPB25232.1"/>
    </source>
</evidence>
<sequence length="217" mass="25026">MSVALTQPAPLISTSLQSLVQSWLAYINQKYPNPTYKLFTEATIYYRDQAHKDNWTSTPSCWDFWKIAKFGDWLKMKIGTATIRMGLFMSMQETWVGRQNPEHKYKYHIWCAALRPAPAGIKGKELIFWDNNWERTRARMMAESKRMIAVFALIGGQYKLYQHLKQKGKMNIYKIWIGGNGEHDLCLSKSVGWLGEILENGGLDGDLESVGFYNIGK</sequence>
<keyword evidence="2" id="KW-1185">Reference proteome</keyword>
<dbReference type="Proteomes" id="UP000267821">
    <property type="component" value="Unassembled WGS sequence"/>
</dbReference>
<reference evidence="1 2" key="1">
    <citation type="journal article" date="2018" name="Nat. Ecol. Evol.">
        <title>Pezizomycetes genomes reveal the molecular basis of ectomycorrhizal truffle lifestyle.</title>
        <authorList>
            <person name="Murat C."/>
            <person name="Payen T."/>
            <person name="Noel B."/>
            <person name="Kuo A."/>
            <person name="Morin E."/>
            <person name="Chen J."/>
            <person name="Kohler A."/>
            <person name="Krizsan K."/>
            <person name="Balestrini R."/>
            <person name="Da Silva C."/>
            <person name="Montanini B."/>
            <person name="Hainaut M."/>
            <person name="Levati E."/>
            <person name="Barry K.W."/>
            <person name="Belfiori B."/>
            <person name="Cichocki N."/>
            <person name="Clum A."/>
            <person name="Dockter R.B."/>
            <person name="Fauchery L."/>
            <person name="Guy J."/>
            <person name="Iotti M."/>
            <person name="Le Tacon F."/>
            <person name="Lindquist E.A."/>
            <person name="Lipzen A."/>
            <person name="Malagnac F."/>
            <person name="Mello A."/>
            <person name="Molinier V."/>
            <person name="Miyauchi S."/>
            <person name="Poulain J."/>
            <person name="Riccioni C."/>
            <person name="Rubini A."/>
            <person name="Sitrit Y."/>
            <person name="Splivallo R."/>
            <person name="Traeger S."/>
            <person name="Wang M."/>
            <person name="Zifcakova L."/>
            <person name="Wipf D."/>
            <person name="Zambonelli A."/>
            <person name="Paolocci F."/>
            <person name="Nowrousian M."/>
            <person name="Ottonello S."/>
            <person name="Baldrian P."/>
            <person name="Spatafora J.W."/>
            <person name="Henrissat B."/>
            <person name="Nagy L.G."/>
            <person name="Aury J.M."/>
            <person name="Wincker P."/>
            <person name="Grigoriev I.V."/>
            <person name="Bonfante P."/>
            <person name="Martin F.M."/>
        </authorList>
    </citation>
    <scope>NUCLEOTIDE SEQUENCE [LARGE SCALE GENOMIC DNA]</scope>
    <source>
        <strain evidence="1 2">ATCC MYA-4762</strain>
    </source>
</reference>
<name>A0A3N4LVL3_9PEZI</name>
<proteinExistence type="predicted"/>
<gene>
    <name evidence="1" type="ORF">L211DRAFT_105094</name>
</gene>
<protein>
    <submittedName>
        <fullName evidence="1">Uncharacterized protein</fullName>
    </submittedName>
</protein>
<dbReference type="AlphaFoldDB" id="A0A3N4LVL3"/>
<evidence type="ECO:0000313" key="2">
    <source>
        <dbReference type="Proteomes" id="UP000267821"/>
    </source>
</evidence>
<dbReference type="OrthoDB" id="436852at2759"/>
<dbReference type="EMBL" id="ML121538">
    <property type="protein sequence ID" value="RPB25232.1"/>
    <property type="molecule type" value="Genomic_DNA"/>
</dbReference>
<accession>A0A3N4LVL3</accession>
<dbReference type="STRING" id="1051890.A0A3N4LVL3"/>
<dbReference type="InParanoid" id="A0A3N4LVL3"/>